<dbReference type="PANTHER" id="PTHR24276:SF91">
    <property type="entry name" value="AT26814P-RELATED"/>
    <property type="match status" value="1"/>
</dbReference>
<dbReference type="RefSeq" id="XP_017865267.1">
    <property type="nucleotide sequence ID" value="XM_018009778.1"/>
</dbReference>
<dbReference type="CDD" id="cd00190">
    <property type="entry name" value="Tryp_SPc"/>
    <property type="match status" value="1"/>
</dbReference>
<dbReference type="PANTHER" id="PTHR24276">
    <property type="entry name" value="POLYSERASE-RELATED"/>
    <property type="match status" value="1"/>
</dbReference>
<proteinExistence type="inferred from homology"/>
<dbReference type="InterPro" id="IPR001314">
    <property type="entry name" value="Peptidase_S1A"/>
</dbReference>
<dbReference type="SUPFAM" id="SSF50494">
    <property type="entry name" value="Trypsin-like serine proteases"/>
    <property type="match status" value="1"/>
</dbReference>
<keyword evidence="15" id="KW-1185">Reference proteome</keyword>
<feature type="domain" description="Peptidase S1" evidence="14">
    <location>
        <begin position="36"/>
        <end position="260"/>
    </location>
</feature>
<dbReference type="Gene3D" id="2.40.10.10">
    <property type="entry name" value="Trypsin-like serine proteases"/>
    <property type="match status" value="1"/>
</dbReference>
<reference evidence="15" key="1">
    <citation type="journal article" date="1997" name="Nucleic Acids Res.">
        <title>tRNAscan-SE: a program for improved detection of transfer RNA genes in genomic sequence.</title>
        <authorList>
            <person name="Lowe T.M."/>
            <person name="Eddy S.R."/>
        </authorList>
    </citation>
    <scope>NUCLEOTIDE SEQUENCE [LARGE SCALE GENOMIC DNA]</scope>
</reference>
<keyword evidence="7 12" id="KW-0720">Serine protease</keyword>
<evidence type="ECO:0000256" key="9">
    <source>
        <dbReference type="ARBA" id="ARBA00023157"/>
    </source>
</evidence>
<reference evidence="15" key="2">
    <citation type="journal article" date="2016" name="G3 (Bethesda)">
        <title>Genome Evolution in Three Species of Cactophilic Drosophila.</title>
        <authorList>
            <person name="Sanchez-Flores A."/>
            <person name="Penazola F."/>
            <person name="Carpinteyro-Ponce J."/>
            <person name="Nazario-Yepiz N."/>
            <person name="Abreu-Goodger C."/>
            <person name="Machado C.A."/>
            <person name="Markow T.A."/>
        </authorList>
    </citation>
    <scope>NUCLEOTIDE SEQUENCE [LARGE SCALE GENOMIC DNA]</scope>
</reference>
<evidence type="ECO:0000256" key="1">
    <source>
        <dbReference type="ARBA" id="ARBA00004239"/>
    </source>
</evidence>
<evidence type="ECO:0000256" key="7">
    <source>
        <dbReference type="ARBA" id="ARBA00022825"/>
    </source>
</evidence>
<dbReference type="PROSITE" id="PS50240">
    <property type="entry name" value="TRYPSIN_DOM"/>
    <property type="match status" value="1"/>
</dbReference>
<evidence type="ECO:0000256" key="13">
    <source>
        <dbReference type="SAM" id="SignalP"/>
    </source>
</evidence>
<dbReference type="InterPro" id="IPR009003">
    <property type="entry name" value="Peptidase_S1_PA"/>
</dbReference>
<dbReference type="Pfam" id="PF00089">
    <property type="entry name" value="Trypsin"/>
    <property type="match status" value="1"/>
</dbReference>
<evidence type="ECO:0000256" key="8">
    <source>
        <dbReference type="ARBA" id="ARBA00023145"/>
    </source>
</evidence>
<organism evidence="15 16">
    <name type="scientific">Drosophila arizonae</name>
    <name type="common">Fruit fly</name>
    <dbReference type="NCBI Taxonomy" id="7263"/>
    <lineage>
        <taxon>Eukaryota</taxon>
        <taxon>Metazoa</taxon>
        <taxon>Ecdysozoa</taxon>
        <taxon>Arthropoda</taxon>
        <taxon>Hexapoda</taxon>
        <taxon>Insecta</taxon>
        <taxon>Pterygota</taxon>
        <taxon>Neoptera</taxon>
        <taxon>Endopterygota</taxon>
        <taxon>Diptera</taxon>
        <taxon>Brachycera</taxon>
        <taxon>Muscomorpha</taxon>
        <taxon>Ephydroidea</taxon>
        <taxon>Drosophilidae</taxon>
        <taxon>Drosophila</taxon>
    </lineage>
</organism>
<evidence type="ECO:0000259" key="14">
    <source>
        <dbReference type="PROSITE" id="PS50240"/>
    </source>
</evidence>
<evidence type="ECO:0000256" key="6">
    <source>
        <dbReference type="ARBA" id="ARBA00022801"/>
    </source>
</evidence>
<dbReference type="EC" id="3.4.21.4" evidence="11"/>
<keyword evidence="3" id="KW-0964">Secreted</keyword>
<dbReference type="InterPro" id="IPR043504">
    <property type="entry name" value="Peptidase_S1_PA_chymotrypsin"/>
</dbReference>
<evidence type="ECO:0000256" key="10">
    <source>
        <dbReference type="ARBA" id="ARBA00036320"/>
    </source>
</evidence>
<dbReference type="Proteomes" id="UP000694904">
    <property type="component" value="Chromosome 5"/>
</dbReference>
<keyword evidence="6 12" id="KW-0378">Hydrolase</keyword>
<keyword evidence="4 12" id="KW-0645">Protease</keyword>
<evidence type="ECO:0000256" key="4">
    <source>
        <dbReference type="ARBA" id="ARBA00022670"/>
    </source>
</evidence>
<dbReference type="InterPro" id="IPR033116">
    <property type="entry name" value="TRYPSIN_SER"/>
</dbReference>
<keyword evidence="9" id="KW-1015">Disulfide bond</keyword>
<evidence type="ECO:0000256" key="3">
    <source>
        <dbReference type="ARBA" id="ARBA00022525"/>
    </source>
</evidence>
<sequence>MFVKISIIVVLTSLPALAFVAVEPWNSIPPHIDRRVVGGSPALFEAYPWQVSLQFYDRHFCGGSLIEPDLVLTAAHCMLGMESNVDHLGIRAGSIIKYSGGSSVGIKAFTTHPKYNLYDKMNDVALIRLKSKLELSNSIKTIKLATSTPKHGAPAIVSGWGTTSFHGSRPNNLLYINTFIVGREQCASPQYSYGAKIQETMICAASPGKDACQGDSGGPLVSGGELVGVVSWGTNCAKDEYPGIYADVAMLRDWIIETAKTL</sequence>
<accession>A0ABM1PDI1</accession>
<comment type="catalytic activity">
    <reaction evidence="10">
        <text>Preferential cleavage: Arg-|-Xaa, Lys-|-Xaa.</text>
        <dbReference type="EC" id="3.4.21.4"/>
    </reaction>
</comment>
<evidence type="ECO:0000313" key="15">
    <source>
        <dbReference type="Proteomes" id="UP000694904"/>
    </source>
</evidence>
<dbReference type="InterPro" id="IPR050430">
    <property type="entry name" value="Peptidase_S1"/>
</dbReference>
<gene>
    <name evidence="16" type="primary">LOC108615345</name>
</gene>
<protein>
    <recommendedName>
        <fullName evidence="11">trypsin</fullName>
        <ecNumber evidence="11">3.4.21.4</ecNumber>
    </recommendedName>
</protein>
<dbReference type="PRINTS" id="PR00722">
    <property type="entry name" value="CHYMOTRYPSIN"/>
</dbReference>
<evidence type="ECO:0000313" key="16">
    <source>
        <dbReference type="RefSeq" id="XP_017865267.1"/>
    </source>
</evidence>
<evidence type="ECO:0000256" key="11">
    <source>
        <dbReference type="ARBA" id="ARBA00038868"/>
    </source>
</evidence>
<evidence type="ECO:0000256" key="5">
    <source>
        <dbReference type="ARBA" id="ARBA00022729"/>
    </source>
</evidence>
<feature type="chain" id="PRO_5046216002" description="trypsin" evidence="13">
    <location>
        <begin position="19"/>
        <end position="262"/>
    </location>
</feature>
<dbReference type="PROSITE" id="PS00134">
    <property type="entry name" value="TRYPSIN_HIS"/>
    <property type="match status" value="1"/>
</dbReference>
<keyword evidence="5 13" id="KW-0732">Signal</keyword>
<dbReference type="InterPro" id="IPR018114">
    <property type="entry name" value="TRYPSIN_HIS"/>
</dbReference>
<evidence type="ECO:0000256" key="2">
    <source>
        <dbReference type="ARBA" id="ARBA00007664"/>
    </source>
</evidence>
<comment type="subcellular location">
    <subcellularLocation>
        <location evidence="1">Secreted</location>
        <location evidence="1">Extracellular space</location>
    </subcellularLocation>
</comment>
<feature type="signal peptide" evidence="13">
    <location>
        <begin position="1"/>
        <end position="18"/>
    </location>
</feature>
<name>A0ABM1PDI1_DROAR</name>
<dbReference type="SMART" id="SM00020">
    <property type="entry name" value="Tryp_SPc"/>
    <property type="match status" value="1"/>
</dbReference>
<dbReference type="PROSITE" id="PS00135">
    <property type="entry name" value="TRYPSIN_SER"/>
    <property type="match status" value="1"/>
</dbReference>
<dbReference type="InterPro" id="IPR001254">
    <property type="entry name" value="Trypsin_dom"/>
</dbReference>
<reference evidence="16" key="3">
    <citation type="submission" date="2025-08" db="UniProtKB">
        <authorList>
            <consortium name="RefSeq"/>
        </authorList>
    </citation>
    <scope>IDENTIFICATION</scope>
    <source>
        <tissue evidence="16">Whole organism</tissue>
    </source>
</reference>
<keyword evidence="8" id="KW-0865">Zymogen</keyword>
<dbReference type="GeneID" id="108615345"/>
<comment type="similarity">
    <text evidence="2">Belongs to the peptidase S1 family.</text>
</comment>
<evidence type="ECO:0000256" key="12">
    <source>
        <dbReference type="RuleBase" id="RU363034"/>
    </source>
</evidence>